<protein>
    <submittedName>
        <fullName evidence="2">Helix-turn-helix domain-containing protein</fullName>
    </submittedName>
</protein>
<dbReference type="InterPro" id="IPR009061">
    <property type="entry name" value="DNA-bd_dom_put_sf"/>
</dbReference>
<dbReference type="InterPro" id="IPR041657">
    <property type="entry name" value="HTH_17"/>
</dbReference>
<keyword evidence="3" id="KW-1185">Reference proteome</keyword>
<dbReference type="InterPro" id="IPR036388">
    <property type="entry name" value="WH-like_DNA-bd_sf"/>
</dbReference>
<feature type="domain" description="Helix-turn-helix" evidence="1">
    <location>
        <begin position="6"/>
        <end position="54"/>
    </location>
</feature>
<proteinExistence type="predicted"/>
<accession>A0ABP7WWU0</accession>
<dbReference type="SUPFAM" id="SSF46955">
    <property type="entry name" value="Putative DNA-binding domain"/>
    <property type="match status" value="1"/>
</dbReference>
<evidence type="ECO:0000313" key="3">
    <source>
        <dbReference type="Proteomes" id="UP001500683"/>
    </source>
</evidence>
<reference evidence="3" key="1">
    <citation type="journal article" date="2019" name="Int. J. Syst. Evol. Microbiol.">
        <title>The Global Catalogue of Microorganisms (GCM) 10K type strain sequencing project: providing services to taxonomists for standard genome sequencing and annotation.</title>
        <authorList>
            <consortium name="The Broad Institute Genomics Platform"/>
            <consortium name="The Broad Institute Genome Sequencing Center for Infectious Disease"/>
            <person name="Wu L."/>
            <person name="Ma J."/>
        </authorList>
    </citation>
    <scope>NUCLEOTIDE SEQUENCE [LARGE SCALE GENOMIC DNA]</scope>
    <source>
        <strain evidence="3">JCM 16702</strain>
    </source>
</reference>
<dbReference type="RefSeq" id="WP_344956957.1">
    <property type="nucleotide sequence ID" value="NZ_BAAAZG010000058.1"/>
</dbReference>
<dbReference type="Gene3D" id="1.10.10.10">
    <property type="entry name" value="Winged helix-like DNA-binding domain superfamily/Winged helix DNA-binding domain"/>
    <property type="match status" value="1"/>
</dbReference>
<evidence type="ECO:0000313" key="2">
    <source>
        <dbReference type="EMBL" id="GAA4098806.1"/>
    </source>
</evidence>
<comment type="caution">
    <text evidence="2">The sequence shown here is derived from an EMBL/GenBank/DDBJ whole genome shotgun (WGS) entry which is preliminary data.</text>
</comment>
<dbReference type="EMBL" id="BAAAZG010000058">
    <property type="protein sequence ID" value="GAA4098806.1"/>
    <property type="molecule type" value="Genomic_DNA"/>
</dbReference>
<evidence type="ECO:0000259" key="1">
    <source>
        <dbReference type="Pfam" id="PF12728"/>
    </source>
</evidence>
<dbReference type="Proteomes" id="UP001500683">
    <property type="component" value="Unassembled WGS sequence"/>
</dbReference>
<name>A0ABP7WWU0_9ACTN</name>
<dbReference type="Pfam" id="PF12728">
    <property type="entry name" value="HTH_17"/>
    <property type="match status" value="1"/>
</dbReference>
<sequence length="64" mass="7325">MPEKHLSIEDLAERYGVPVKTVYDWNSKGTGPRYMKIGRHVRYKLADVITWENARYADNGGEAA</sequence>
<organism evidence="2 3">
    <name type="scientific">Actinomadura miaoliensis</name>
    <dbReference type="NCBI Taxonomy" id="430685"/>
    <lineage>
        <taxon>Bacteria</taxon>
        <taxon>Bacillati</taxon>
        <taxon>Actinomycetota</taxon>
        <taxon>Actinomycetes</taxon>
        <taxon>Streptosporangiales</taxon>
        <taxon>Thermomonosporaceae</taxon>
        <taxon>Actinomadura</taxon>
    </lineage>
</organism>
<gene>
    <name evidence="2" type="ORF">GCM10022214_74310</name>
</gene>